<dbReference type="InterPro" id="IPR026992">
    <property type="entry name" value="DIOX_N"/>
</dbReference>
<keyword evidence="5" id="KW-1185">Reference proteome</keyword>
<dbReference type="Pfam" id="PF14226">
    <property type="entry name" value="DIOX_N"/>
    <property type="match status" value="1"/>
</dbReference>
<dbReference type="InterPro" id="IPR044861">
    <property type="entry name" value="IPNS-like_FE2OG_OXY"/>
</dbReference>
<dbReference type="InterPro" id="IPR050231">
    <property type="entry name" value="Iron_ascorbate_oxido_reductase"/>
</dbReference>
<feature type="compositionally biased region" description="Polar residues" evidence="2">
    <location>
        <begin position="1257"/>
        <end position="1267"/>
    </location>
</feature>
<feature type="domain" description="Fe2OG dioxygenase" evidence="3">
    <location>
        <begin position="178"/>
        <end position="283"/>
    </location>
</feature>
<evidence type="ECO:0000313" key="4">
    <source>
        <dbReference type="EMBL" id="OLP79701.1"/>
    </source>
</evidence>
<keyword evidence="1" id="KW-0175">Coiled coil</keyword>
<feature type="region of interest" description="Disordered" evidence="2">
    <location>
        <begin position="1228"/>
        <end position="1268"/>
    </location>
</feature>
<proteinExistence type="predicted"/>
<evidence type="ECO:0000256" key="2">
    <source>
        <dbReference type="SAM" id="MobiDB-lite"/>
    </source>
</evidence>
<dbReference type="GO" id="GO:0032259">
    <property type="term" value="P:methylation"/>
    <property type="evidence" value="ECO:0007669"/>
    <property type="project" value="UniProtKB-KW"/>
</dbReference>
<feature type="region of interest" description="Disordered" evidence="2">
    <location>
        <begin position="991"/>
        <end position="1041"/>
    </location>
</feature>
<dbReference type="PANTHER" id="PTHR47990">
    <property type="entry name" value="2-OXOGLUTARATE (2OG) AND FE(II)-DEPENDENT OXYGENASE SUPERFAMILY PROTEIN-RELATED"/>
    <property type="match status" value="1"/>
</dbReference>
<dbReference type="GO" id="GO:0008168">
    <property type="term" value="F:methyltransferase activity"/>
    <property type="evidence" value="ECO:0007669"/>
    <property type="project" value="UniProtKB-KW"/>
</dbReference>
<evidence type="ECO:0000259" key="3">
    <source>
        <dbReference type="PROSITE" id="PS51471"/>
    </source>
</evidence>
<accession>A0A1Q9C9V1</accession>
<gene>
    <name evidence="4" type="primary">T6ODM</name>
    <name evidence="4" type="ORF">AK812_SmicGene39979</name>
</gene>
<organism evidence="4 5">
    <name type="scientific">Symbiodinium microadriaticum</name>
    <name type="common">Dinoflagellate</name>
    <name type="synonym">Zooxanthella microadriatica</name>
    <dbReference type="NCBI Taxonomy" id="2951"/>
    <lineage>
        <taxon>Eukaryota</taxon>
        <taxon>Sar</taxon>
        <taxon>Alveolata</taxon>
        <taxon>Dinophyceae</taxon>
        <taxon>Suessiales</taxon>
        <taxon>Symbiodiniaceae</taxon>
        <taxon>Symbiodinium</taxon>
    </lineage>
</organism>
<dbReference type="Proteomes" id="UP000186817">
    <property type="component" value="Unassembled WGS sequence"/>
</dbReference>
<comment type="caution">
    <text evidence="4">The sequence shown here is derived from an EMBL/GenBank/DDBJ whole genome shotgun (WGS) entry which is preliminary data.</text>
</comment>
<evidence type="ECO:0000313" key="5">
    <source>
        <dbReference type="Proteomes" id="UP000186817"/>
    </source>
</evidence>
<dbReference type="PROSITE" id="PS51471">
    <property type="entry name" value="FE2OG_OXY"/>
    <property type="match status" value="1"/>
</dbReference>
<name>A0A1Q9C9V1_SYMMI</name>
<dbReference type="EMBL" id="LSRX01001455">
    <property type="protein sequence ID" value="OLP79701.1"/>
    <property type="molecule type" value="Genomic_DNA"/>
</dbReference>
<protein>
    <submittedName>
        <fullName evidence="4">Thebaine 6-O-demethylase</fullName>
    </submittedName>
</protein>
<dbReference type="OrthoDB" id="288590at2759"/>
<evidence type="ECO:0000256" key="1">
    <source>
        <dbReference type="SAM" id="Coils"/>
    </source>
</evidence>
<dbReference type="Pfam" id="PF03171">
    <property type="entry name" value="2OG-FeII_Oxy"/>
    <property type="match status" value="1"/>
</dbReference>
<sequence length="1469" mass="158401">MAWQSDACRVAYIRVLDGVYFCAVTKGDITGKFASTAAAGSSIAWNMANMTNVPEVDFSPFQGVDVPPPGTTFVPNEAQRAVGKQLREILTTHGFVYAAGLVPSDVVAQAFATSRAFFSESTNREALQPLNPETNTGYGRMGGEALNARRANDLKEAQGTPEGFMNPAKFAQTIKTWDLTTMRMCHYPASPEKKDVDDASAIPCGEHTDFGAVTLLLLEDGAPGLEARRPEGGWMPAHGKKNTILLNTGALLARWCNDRVKATPHRVVSTNNERYSIAFFCDPDSTELVETLPEFATTPGATGTPYPPITAGDFLLACLNGSLKGIPAGTLASPTMVVIFKGAQAVLAGYPAVLAGTREYAGALTNLCAVLENLQDRADAEHAGAMSSLDDVFIFSMRNMGQKSRGRARTRLDVAFCLHRQEDWFMTEETAFSGANCIAMFDKRLDFASQCFQKTMSGELKDVQEVFDAIADGPTSADGSCSKLRHKVAALLHQVKLEVGCNIRTLKRYLAGVVAICTDHGVEAAIAEAPELDVKAFLQHEAEALGMTVMEALALTDSGSTGFPRDQRESLQPDDESFGMVPVPAPAAAPVPVPAPSVDISLLQQGQAQAKAAGHEKCPAAAAASDAAPQDQVNSIPVFRRLFPNAIYIAGIKHSTDNAMTAMNDLWGVMSQKDKWLGQLHAVEAILRPKKMRDKLIHVFFNEAHDHGQDAGLIETTRRNLRSWKASLKSLRWHECINFVAELDQVRNGLIKKWDLLRFVQALPKEMVDMPGEGHGFQGQKTVKSASTAILSDFFWAYTDLMVEVASAMDSFKMVGRVLFTRVEMHEQNMFDDQADIEHALVEHGKQQQRKSVPKISPAKSLLYEHLQRVEDSDHEHPTDSDPTATGACASDDVFFRVAHTSVGSHKMVLKGSVATTDIGVQILKVTHITPEEVSLSIDAQGMPQAVLAKWITDPQVTYQSLADNLKQWTMVKNKLFAIDMQKLRTMLPDLPQAGGSLDELQAEDDGSFSNPPGPAARDSNAAEAEQRQKPRKRKPLRDGVGLESDDFFLGEAGAEAEAVADYIDEDVIEISDGEEEDDEGSGLDDGTGVGNVIWEEANAEPPVAPGPGLKPAECGANVVNSAAFRSDLESGAAEPAQKGTSATSYGSFQHGPFHIAYRDDSHGQSYQVLLCNVATTMMVMKPRGTGAARSRKPDLEKNLAEFPALPEHIVPSKLRPSVRVPKESVGFLRGTSGKMSEVRPGAAPSDSTGRPREAQGSASSSFSEGLTSWGIEDTELAETTRFPSSAGAALPTTDEDARSLKEALQEALHAENTLLEREVERQRAEIQELKSRPRAAATPMMEPRAVEEPRAIEEPTVVRRVVPPAGVLTAPIQATPASATLSAPTPPRSATNSGCVSPRFTPVSMVSRTPGMPQAITEALLSPRFTTHRAVPAATPTSTAMAGWVYAVPCSPGQAQSTPRTPCTTLRL</sequence>
<dbReference type="Gene3D" id="2.60.120.330">
    <property type="entry name" value="B-lactam Antibiotic, Isopenicillin N Synthase, Chain"/>
    <property type="match status" value="2"/>
</dbReference>
<keyword evidence="4" id="KW-0808">Transferase</keyword>
<feature type="coiled-coil region" evidence="1">
    <location>
        <begin position="1306"/>
        <end position="1333"/>
    </location>
</feature>
<reference evidence="4 5" key="1">
    <citation type="submission" date="2016-02" db="EMBL/GenBank/DDBJ databases">
        <title>Genome analysis of coral dinoflagellate symbionts highlights evolutionary adaptations to a symbiotic lifestyle.</title>
        <authorList>
            <person name="Aranda M."/>
            <person name="Li Y."/>
            <person name="Liew Y.J."/>
            <person name="Baumgarten S."/>
            <person name="Simakov O."/>
            <person name="Wilson M."/>
            <person name="Piel J."/>
            <person name="Ashoor H."/>
            <person name="Bougouffa S."/>
            <person name="Bajic V.B."/>
            <person name="Ryu T."/>
            <person name="Ravasi T."/>
            <person name="Bayer T."/>
            <person name="Micklem G."/>
            <person name="Kim H."/>
            <person name="Bhak J."/>
            <person name="Lajeunesse T.C."/>
            <person name="Voolstra C.R."/>
        </authorList>
    </citation>
    <scope>NUCLEOTIDE SEQUENCE [LARGE SCALE GENOMIC DNA]</scope>
    <source>
        <strain evidence="4 5">CCMP2467</strain>
    </source>
</reference>
<dbReference type="SUPFAM" id="SSF51197">
    <property type="entry name" value="Clavaminate synthase-like"/>
    <property type="match status" value="1"/>
</dbReference>
<keyword evidence="4" id="KW-0489">Methyltransferase</keyword>
<dbReference type="InterPro" id="IPR027443">
    <property type="entry name" value="IPNS-like_sf"/>
</dbReference>
<dbReference type="InterPro" id="IPR005123">
    <property type="entry name" value="Oxoglu/Fe-dep_dioxygenase_dom"/>
</dbReference>
<feature type="region of interest" description="Disordered" evidence="2">
    <location>
        <begin position="1281"/>
        <end position="1300"/>
    </location>
</feature>